<keyword evidence="5" id="KW-0479">Metal-binding</keyword>
<dbReference type="InterPro" id="IPR045249">
    <property type="entry name" value="HARBI1-like"/>
</dbReference>
<organism evidence="9 10">
    <name type="scientific">Austropuccinia psidii MF-1</name>
    <dbReference type="NCBI Taxonomy" id="1389203"/>
    <lineage>
        <taxon>Eukaryota</taxon>
        <taxon>Fungi</taxon>
        <taxon>Dikarya</taxon>
        <taxon>Basidiomycota</taxon>
        <taxon>Pucciniomycotina</taxon>
        <taxon>Pucciniomycetes</taxon>
        <taxon>Pucciniales</taxon>
        <taxon>Sphaerophragmiaceae</taxon>
        <taxon>Austropuccinia</taxon>
    </lineage>
</organism>
<proteinExistence type="inferred from homology"/>
<dbReference type="GO" id="GO:0004518">
    <property type="term" value="F:nuclease activity"/>
    <property type="evidence" value="ECO:0007669"/>
    <property type="project" value="UniProtKB-KW"/>
</dbReference>
<keyword evidence="4" id="KW-0540">Nuclease</keyword>
<evidence type="ECO:0000256" key="7">
    <source>
        <dbReference type="ARBA" id="ARBA00023242"/>
    </source>
</evidence>
<evidence type="ECO:0000313" key="9">
    <source>
        <dbReference type="EMBL" id="MBW0507694.1"/>
    </source>
</evidence>
<comment type="subcellular location">
    <subcellularLocation>
        <location evidence="2">Nucleus</location>
    </subcellularLocation>
</comment>
<comment type="caution">
    <text evidence="9">The sequence shown here is derived from an EMBL/GenBank/DDBJ whole genome shotgun (WGS) entry which is preliminary data.</text>
</comment>
<dbReference type="AlphaFoldDB" id="A0A9Q3DQR8"/>
<dbReference type="Pfam" id="PF13359">
    <property type="entry name" value="DDE_Tnp_4"/>
    <property type="match status" value="1"/>
</dbReference>
<comment type="similarity">
    <text evidence="3">Belongs to the HARBI1 family.</text>
</comment>
<dbReference type="InterPro" id="IPR027806">
    <property type="entry name" value="HARBI1_dom"/>
</dbReference>
<evidence type="ECO:0000259" key="8">
    <source>
        <dbReference type="Pfam" id="PF13359"/>
    </source>
</evidence>
<evidence type="ECO:0000256" key="6">
    <source>
        <dbReference type="ARBA" id="ARBA00022801"/>
    </source>
</evidence>
<dbReference type="PANTHER" id="PTHR22930">
    <property type="match status" value="1"/>
</dbReference>
<gene>
    <name evidence="9" type="ORF">O181_047409</name>
</gene>
<dbReference type="GO" id="GO:0046872">
    <property type="term" value="F:metal ion binding"/>
    <property type="evidence" value="ECO:0007669"/>
    <property type="project" value="UniProtKB-KW"/>
</dbReference>
<dbReference type="EMBL" id="AVOT02019863">
    <property type="protein sequence ID" value="MBW0507694.1"/>
    <property type="molecule type" value="Genomic_DNA"/>
</dbReference>
<evidence type="ECO:0000313" key="10">
    <source>
        <dbReference type="Proteomes" id="UP000765509"/>
    </source>
</evidence>
<dbReference type="OrthoDB" id="3246760at2759"/>
<evidence type="ECO:0000256" key="5">
    <source>
        <dbReference type="ARBA" id="ARBA00022723"/>
    </source>
</evidence>
<dbReference type="Proteomes" id="UP000765509">
    <property type="component" value="Unassembled WGS sequence"/>
</dbReference>
<dbReference type="GO" id="GO:0005634">
    <property type="term" value="C:nucleus"/>
    <property type="evidence" value="ECO:0007669"/>
    <property type="project" value="UniProtKB-SubCell"/>
</dbReference>
<dbReference type="PANTHER" id="PTHR22930:SF85">
    <property type="entry name" value="GH03217P-RELATED"/>
    <property type="match status" value="1"/>
</dbReference>
<reference evidence="9" key="1">
    <citation type="submission" date="2021-03" db="EMBL/GenBank/DDBJ databases">
        <title>Draft genome sequence of rust myrtle Austropuccinia psidii MF-1, a brazilian biotype.</title>
        <authorList>
            <person name="Quecine M.C."/>
            <person name="Pachon D.M.R."/>
            <person name="Bonatelli M.L."/>
            <person name="Correr F.H."/>
            <person name="Franceschini L.M."/>
            <person name="Leite T.F."/>
            <person name="Margarido G.R.A."/>
            <person name="Almeida C.A."/>
            <person name="Ferrarezi J.A."/>
            <person name="Labate C.A."/>
        </authorList>
    </citation>
    <scope>NUCLEOTIDE SEQUENCE</scope>
    <source>
        <strain evidence="9">MF-1</strain>
    </source>
</reference>
<evidence type="ECO:0000256" key="4">
    <source>
        <dbReference type="ARBA" id="ARBA00022722"/>
    </source>
</evidence>
<feature type="domain" description="DDE Tnp4" evidence="8">
    <location>
        <begin position="187"/>
        <end position="344"/>
    </location>
</feature>
<sequence>MPKALQRLPLLQTLNSLQLINALSSDSDSDIQEDIILLDMITSQRYINPRNIYPSHYMYTMNDLQTLSSEKFRQLCRTTHESFEKLVAQIQADKIFQNSSQNKQRNPAIQLAVALSRLGSNGNGAALGKIGMLFGISHGAIVLYTQRVIQILMKLKRKVIVWPTIEQQREMSQVMQAEGFPGCIGFIDGSLIPLLQRPPKDGEAYFDCKKRYSMSIQLVCNINKQFTALHVGCTGSLHDSNVYQHMKIAQTPQEFYEKEQYLLADFAYASSPWVVPAYKGVVAQNEDNHSFNYCLAKSRVRIKHAIGILKGRWFSLREMRNQMRDAHEIQYFVSWVVSCTILHNMLAQIGNEWFDLYEDDDPPHAENLANNNIGEDVVNMREKIKPITLAWKNSQL</sequence>
<evidence type="ECO:0000256" key="1">
    <source>
        <dbReference type="ARBA" id="ARBA00001968"/>
    </source>
</evidence>
<evidence type="ECO:0000256" key="3">
    <source>
        <dbReference type="ARBA" id="ARBA00006958"/>
    </source>
</evidence>
<dbReference type="GO" id="GO:0016787">
    <property type="term" value="F:hydrolase activity"/>
    <property type="evidence" value="ECO:0007669"/>
    <property type="project" value="UniProtKB-KW"/>
</dbReference>
<comment type="cofactor">
    <cofactor evidence="1">
        <name>a divalent metal cation</name>
        <dbReference type="ChEBI" id="CHEBI:60240"/>
    </cofactor>
</comment>
<keyword evidence="10" id="KW-1185">Reference proteome</keyword>
<name>A0A9Q3DQR8_9BASI</name>
<accession>A0A9Q3DQR8</accession>
<protein>
    <recommendedName>
        <fullName evidence="8">DDE Tnp4 domain-containing protein</fullName>
    </recommendedName>
</protein>
<keyword evidence="7" id="KW-0539">Nucleus</keyword>
<evidence type="ECO:0000256" key="2">
    <source>
        <dbReference type="ARBA" id="ARBA00004123"/>
    </source>
</evidence>
<keyword evidence="6" id="KW-0378">Hydrolase</keyword>